<comment type="function">
    <text evidence="1">Specifically methylates the cytosine at position 967 (m5C967) of 16S rRNA.</text>
</comment>
<dbReference type="InterPro" id="IPR054728">
    <property type="entry name" value="RsmB-like_ferredoxin"/>
</dbReference>
<dbReference type="InterPro" id="IPR035926">
    <property type="entry name" value="NusB-like_sf"/>
</dbReference>
<evidence type="ECO:0000256" key="12">
    <source>
        <dbReference type="ARBA" id="ARBA00047283"/>
    </source>
</evidence>
<keyword evidence="16" id="KW-1185">Reference proteome</keyword>
<evidence type="ECO:0000256" key="7">
    <source>
        <dbReference type="ARBA" id="ARBA00022679"/>
    </source>
</evidence>
<keyword evidence="4" id="KW-0963">Cytoplasm</keyword>
<feature type="active site" description="Nucleophile" evidence="13">
    <location>
        <position position="357"/>
    </location>
</feature>
<gene>
    <name evidence="15" type="primary">sun</name>
    <name evidence="15" type="ORF">NOR51B_1450</name>
</gene>
<dbReference type="GO" id="GO:0008649">
    <property type="term" value="F:rRNA methyltransferase activity"/>
    <property type="evidence" value="ECO:0007669"/>
    <property type="project" value="InterPro"/>
</dbReference>
<keyword evidence="6 13" id="KW-0489">Methyltransferase</keyword>
<proteinExistence type="inferred from homology"/>
<dbReference type="Proteomes" id="UP000004699">
    <property type="component" value="Unassembled WGS sequence"/>
</dbReference>
<keyword evidence="8 13" id="KW-0949">S-adenosyl-L-methionine</keyword>
<dbReference type="InterPro" id="IPR049560">
    <property type="entry name" value="MeTrfase_RsmB-F_NOP2_cat"/>
</dbReference>
<evidence type="ECO:0000313" key="16">
    <source>
        <dbReference type="Proteomes" id="UP000004699"/>
    </source>
</evidence>
<dbReference type="InterPro" id="IPR001678">
    <property type="entry name" value="MeTrfase_RsmB-F_NOP2_dom"/>
</dbReference>
<dbReference type="InterPro" id="IPR029063">
    <property type="entry name" value="SAM-dependent_MTases_sf"/>
</dbReference>
<dbReference type="SUPFAM" id="SSF48013">
    <property type="entry name" value="NusB-like"/>
    <property type="match status" value="1"/>
</dbReference>
<feature type="binding site" evidence="13">
    <location>
        <position position="259"/>
    </location>
    <ligand>
        <name>S-adenosyl-L-methionine</name>
        <dbReference type="ChEBI" id="CHEBI:59789"/>
    </ligand>
</feature>
<protein>
    <recommendedName>
        <fullName evidence="3">16S rRNA (cytosine(967)-C(5))-methyltransferase</fullName>
        <ecNumber evidence="3">2.1.1.176</ecNumber>
    </recommendedName>
    <alternativeName>
        <fullName evidence="10">16S rRNA m5C967 methyltransferase</fullName>
    </alternativeName>
    <alternativeName>
        <fullName evidence="11">rRNA (cytosine-C(5)-)-methyltransferase RsmB</fullName>
    </alternativeName>
</protein>
<evidence type="ECO:0000256" key="6">
    <source>
        <dbReference type="ARBA" id="ARBA00022603"/>
    </source>
</evidence>
<evidence type="ECO:0000256" key="13">
    <source>
        <dbReference type="PROSITE-ProRule" id="PRU01023"/>
    </source>
</evidence>
<dbReference type="FunFam" id="3.40.50.150:FF:000022">
    <property type="entry name" value="Ribosomal RNA small subunit methyltransferase B"/>
    <property type="match status" value="1"/>
</dbReference>
<dbReference type="CDD" id="cd02440">
    <property type="entry name" value="AdoMet_MTases"/>
    <property type="match status" value="1"/>
</dbReference>
<dbReference type="HOGENOM" id="CLU_005316_0_4_6"/>
<evidence type="ECO:0000256" key="9">
    <source>
        <dbReference type="ARBA" id="ARBA00022884"/>
    </source>
</evidence>
<evidence type="ECO:0000256" key="2">
    <source>
        <dbReference type="ARBA" id="ARBA00004496"/>
    </source>
</evidence>
<evidence type="ECO:0000256" key="8">
    <source>
        <dbReference type="ARBA" id="ARBA00022691"/>
    </source>
</evidence>
<accession>B8KUF9</accession>
<comment type="subcellular location">
    <subcellularLocation>
        <location evidence="2">Cytoplasm</location>
    </subcellularLocation>
</comment>
<comment type="similarity">
    <text evidence="13">Belongs to the class I-like SAM-binding methyltransferase superfamily. RsmB/NOP family.</text>
</comment>
<dbReference type="GO" id="GO:0003723">
    <property type="term" value="F:RNA binding"/>
    <property type="evidence" value="ECO:0007669"/>
    <property type="project" value="UniProtKB-UniRule"/>
</dbReference>
<comment type="catalytic activity">
    <reaction evidence="12">
        <text>cytidine(967) in 16S rRNA + S-adenosyl-L-methionine = 5-methylcytidine(967) in 16S rRNA + S-adenosyl-L-homocysteine + H(+)</text>
        <dbReference type="Rhea" id="RHEA:42748"/>
        <dbReference type="Rhea" id="RHEA-COMP:10219"/>
        <dbReference type="Rhea" id="RHEA-COMP:10220"/>
        <dbReference type="ChEBI" id="CHEBI:15378"/>
        <dbReference type="ChEBI" id="CHEBI:57856"/>
        <dbReference type="ChEBI" id="CHEBI:59789"/>
        <dbReference type="ChEBI" id="CHEBI:74483"/>
        <dbReference type="ChEBI" id="CHEBI:82748"/>
        <dbReference type="EC" id="2.1.1.176"/>
    </reaction>
</comment>
<dbReference type="Pfam" id="PF22458">
    <property type="entry name" value="RsmF-B_ferredox"/>
    <property type="match status" value="1"/>
</dbReference>
<evidence type="ECO:0000256" key="1">
    <source>
        <dbReference type="ARBA" id="ARBA00002724"/>
    </source>
</evidence>
<dbReference type="EC" id="2.1.1.176" evidence="3"/>
<dbReference type="PRINTS" id="PR02008">
    <property type="entry name" value="RCMTFAMILY"/>
</dbReference>
<dbReference type="Pfam" id="PF01189">
    <property type="entry name" value="Methyltr_RsmB-F"/>
    <property type="match status" value="1"/>
</dbReference>
<name>B8KUF9_9GAMM</name>
<feature type="binding site" evidence="13">
    <location>
        <position position="285"/>
    </location>
    <ligand>
        <name>S-adenosyl-L-methionine</name>
        <dbReference type="ChEBI" id="CHEBI:59789"/>
    </ligand>
</feature>
<dbReference type="AlphaFoldDB" id="B8KUF9"/>
<dbReference type="SUPFAM" id="SSF53335">
    <property type="entry name" value="S-adenosyl-L-methionine-dependent methyltransferases"/>
    <property type="match status" value="1"/>
</dbReference>
<evidence type="ECO:0000256" key="11">
    <source>
        <dbReference type="ARBA" id="ARBA00031088"/>
    </source>
</evidence>
<evidence type="ECO:0000256" key="5">
    <source>
        <dbReference type="ARBA" id="ARBA00022552"/>
    </source>
</evidence>
<dbReference type="Gene3D" id="1.10.940.10">
    <property type="entry name" value="NusB-like"/>
    <property type="match status" value="1"/>
</dbReference>
<dbReference type="eggNOG" id="COG0144">
    <property type="taxonomic scope" value="Bacteria"/>
</dbReference>
<dbReference type="InterPro" id="IPR004573">
    <property type="entry name" value="rRNA_ssu_MeTfrase_B"/>
</dbReference>
<dbReference type="Gene3D" id="3.30.70.1170">
    <property type="entry name" value="Sun protein, domain 3"/>
    <property type="match status" value="1"/>
</dbReference>
<sequence length="416" mass="45359">MLNGRSLAAVLPSHLASVDSGQRPLVMELVYSTLREWPLLEGISRQLLRKPLRKKDADVHALVLLGLQQLRGTRIAHHAAVSETVAVCRELRKNWATGLVNGVLRTYQRQTAELIDNLSPAEKAALPEWMYQQLAKEWPHHLTKIAAASSSRPPMSLRINTRLCSPEEYKQRLHAEGIAFSADGLSNTAVTLARPIDVESVPGFTAGQISVQDVSAQLAAILLDAKPGETVLDACAAPGGKSCHIAERQPELKTLIAADIDAKRLEKVIANRDRLGLGFDCIAMDAAHPGDELGVGRFDAIVADVPCSATGVLRRNPDIKIHRGKTDIRHFAQQQTDITHGLWPLLKPGGRLLYVTCSILRAENDAQVEAFLEHHEDAAVEPFDTEVGIATEYGQQVLPAAEGGDGLYFSLIRRAL</sequence>
<dbReference type="InterPro" id="IPR006027">
    <property type="entry name" value="NusB_RsmB_TIM44"/>
</dbReference>
<dbReference type="EMBL" id="DS999411">
    <property type="protein sequence ID" value="EED35504.1"/>
    <property type="molecule type" value="Genomic_DNA"/>
</dbReference>
<dbReference type="GO" id="GO:0006355">
    <property type="term" value="P:regulation of DNA-templated transcription"/>
    <property type="evidence" value="ECO:0007669"/>
    <property type="project" value="InterPro"/>
</dbReference>
<dbReference type="PANTHER" id="PTHR22807">
    <property type="entry name" value="NOP2 YEAST -RELATED NOL1/NOP2/FMU SUN DOMAIN-CONTAINING"/>
    <property type="match status" value="1"/>
</dbReference>
<dbReference type="PROSITE" id="PS51686">
    <property type="entry name" value="SAM_MT_RSMB_NOP"/>
    <property type="match status" value="1"/>
</dbReference>
<feature type="domain" description="SAM-dependent MTase RsmB/NOP-type" evidence="14">
    <location>
        <begin position="145"/>
        <end position="415"/>
    </location>
</feature>
<evidence type="ECO:0000256" key="4">
    <source>
        <dbReference type="ARBA" id="ARBA00022490"/>
    </source>
</evidence>
<evidence type="ECO:0000256" key="10">
    <source>
        <dbReference type="ARBA" id="ARBA00030399"/>
    </source>
</evidence>
<feature type="binding site" evidence="13">
    <location>
        <position position="304"/>
    </location>
    <ligand>
        <name>S-adenosyl-L-methionine</name>
        <dbReference type="ChEBI" id="CHEBI:59789"/>
    </ligand>
</feature>
<evidence type="ECO:0000259" key="14">
    <source>
        <dbReference type="PROSITE" id="PS51686"/>
    </source>
</evidence>
<organism evidence="15 16">
    <name type="scientific">Luminiphilus syltensis NOR5-1B</name>
    <dbReference type="NCBI Taxonomy" id="565045"/>
    <lineage>
        <taxon>Bacteria</taxon>
        <taxon>Pseudomonadati</taxon>
        <taxon>Pseudomonadota</taxon>
        <taxon>Gammaproteobacteria</taxon>
        <taxon>Cellvibrionales</taxon>
        <taxon>Halieaceae</taxon>
        <taxon>Luminiphilus</taxon>
    </lineage>
</organism>
<keyword evidence="9 13" id="KW-0694">RNA-binding</keyword>
<dbReference type="PANTHER" id="PTHR22807:SF61">
    <property type="entry name" value="NOL1_NOP2_SUN FAMILY PROTEIN _ ANTITERMINATION NUSB DOMAIN-CONTAINING PROTEIN"/>
    <property type="match status" value="1"/>
</dbReference>
<reference evidence="16" key="1">
    <citation type="journal article" date="2013" name="BMC Microbiol.">
        <title>Taxonomy and evolution of bacteriochlorophyll a-containing members of the OM60/NOR5 clade of marine gammaproteobacteria: description of Luminiphilus syltensis gen. nov., sp. nov., reclassification of Haliea rubra as Pseudohaliea rubra gen. nov., comb. nov., and emendation of Chromatocurvus halotolerans.</title>
        <authorList>
            <person name="Spring S."/>
            <person name="Riedel T."/>
            <person name="Sproer C."/>
            <person name="Yan S."/>
            <person name="Harder J."/>
            <person name="Fuchs B.M."/>
        </authorList>
    </citation>
    <scope>NUCLEOTIDE SEQUENCE [LARGE SCALE GENOMIC DNA]</scope>
    <source>
        <strain evidence="16">NOR51-B</strain>
    </source>
</reference>
<dbReference type="GO" id="GO:0005737">
    <property type="term" value="C:cytoplasm"/>
    <property type="evidence" value="ECO:0007669"/>
    <property type="project" value="UniProtKB-SubCell"/>
</dbReference>
<dbReference type="Pfam" id="PF01029">
    <property type="entry name" value="NusB"/>
    <property type="match status" value="1"/>
</dbReference>
<dbReference type="STRING" id="565045.NOR51B_1450"/>
<dbReference type="InterPro" id="IPR023267">
    <property type="entry name" value="RCMT"/>
</dbReference>
<keyword evidence="5" id="KW-0698">rRNA processing</keyword>
<evidence type="ECO:0000313" key="15">
    <source>
        <dbReference type="EMBL" id="EED35504.1"/>
    </source>
</evidence>
<dbReference type="Gene3D" id="3.40.50.150">
    <property type="entry name" value="Vaccinia Virus protein VP39"/>
    <property type="match status" value="1"/>
</dbReference>
<feature type="binding site" evidence="13">
    <location>
        <begin position="235"/>
        <end position="241"/>
    </location>
    <ligand>
        <name>S-adenosyl-L-methionine</name>
        <dbReference type="ChEBI" id="CHEBI:59789"/>
    </ligand>
</feature>
<dbReference type="NCBIfam" id="NF008149">
    <property type="entry name" value="PRK10901.1"/>
    <property type="match status" value="1"/>
</dbReference>
<keyword evidence="7 13" id="KW-0808">Transferase</keyword>
<dbReference type="NCBIfam" id="TIGR00563">
    <property type="entry name" value="rsmB"/>
    <property type="match status" value="1"/>
</dbReference>
<evidence type="ECO:0000256" key="3">
    <source>
        <dbReference type="ARBA" id="ARBA00012140"/>
    </source>
</evidence>